<evidence type="ECO:0000256" key="1">
    <source>
        <dbReference type="ARBA" id="ARBA00004479"/>
    </source>
</evidence>
<dbReference type="PANTHER" id="PTHR48063">
    <property type="entry name" value="LRR RECEPTOR-LIKE KINASE"/>
    <property type="match status" value="1"/>
</dbReference>
<dbReference type="STRING" id="3750.A0A498K6B7"/>
<dbReference type="InterPro" id="IPR046956">
    <property type="entry name" value="RLP23-like"/>
</dbReference>
<dbReference type="Pfam" id="PF00560">
    <property type="entry name" value="LRR_1"/>
    <property type="match status" value="2"/>
</dbReference>
<accession>A0A498K6B7</accession>
<evidence type="ECO:0000256" key="2">
    <source>
        <dbReference type="ARBA" id="ARBA00022692"/>
    </source>
</evidence>
<dbReference type="AlphaFoldDB" id="A0A498K6B7"/>
<dbReference type="InterPro" id="IPR032675">
    <property type="entry name" value="LRR_dom_sf"/>
</dbReference>
<evidence type="ECO:0000256" key="6">
    <source>
        <dbReference type="ARBA" id="ARBA00023170"/>
    </source>
</evidence>
<reference evidence="8 9" key="1">
    <citation type="submission" date="2018-10" db="EMBL/GenBank/DDBJ databases">
        <title>A high-quality apple genome assembly.</title>
        <authorList>
            <person name="Hu J."/>
        </authorList>
    </citation>
    <scope>NUCLEOTIDE SEQUENCE [LARGE SCALE GENOMIC DNA]</scope>
    <source>
        <strain evidence="9">cv. HFTH1</strain>
        <tissue evidence="8">Young leaf</tissue>
    </source>
</reference>
<keyword evidence="9" id="KW-1185">Reference proteome</keyword>
<proteinExistence type="predicted"/>
<dbReference type="SUPFAM" id="SSF52058">
    <property type="entry name" value="L domain-like"/>
    <property type="match status" value="1"/>
</dbReference>
<evidence type="ECO:0008006" key="10">
    <source>
        <dbReference type="Google" id="ProtNLM"/>
    </source>
</evidence>
<comment type="caution">
    <text evidence="8">The sequence shown here is derived from an EMBL/GenBank/DDBJ whole genome shotgun (WGS) entry which is preliminary data.</text>
</comment>
<gene>
    <name evidence="8" type="ORF">DVH24_014804</name>
</gene>
<keyword evidence="3" id="KW-0732">Signal</keyword>
<keyword evidence="4" id="KW-1133">Transmembrane helix</keyword>
<evidence type="ECO:0000313" key="8">
    <source>
        <dbReference type="EMBL" id="RXI01455.1"/>
    </source>
</evidence>
<evidence type="ECO:0000256" key="5">
    <source>
        <dbReference type="ARBA" id="ARBA00023136"/>
    </source>
</evidence>
<sequence length="255" mass="28366">MLSWTTISSVEYSLFSSHVSLIFRNVPSNLFAFDLSSNNLEGPVPVFVVLPSSKQLGLGSNKLRTFPDFLRIQTYLRKLDLSKNQVQGQVPNWIWGLSHLYNLNLSCNALVSLEGPLIKSTSPVNILDLHSNQLKGPILLFLPRAVYMDYSSAPMYHRTLVIKNLHGLIPASICNVNELIILDLSNNSLSGRIPQCLGAMSNLRRNNLTGTISNFEFLENSDLKPLELNRNQIQGQFPKSLANCSGEVPRVALTT</sequence>
<evidence type="ECO:0000256" key="3">
    <source>
        <dbReference type="ARBA" id="ARBA00022729"/>
    </source>
</evidence>
<dbReference type="Proteomes" id="UP000290289">
    <property type="component" value="Chromosome 4"/>
</dbReference>
<dbReference type="InterPro" id="IPR001611">
    <property type="entry name" value="Leu-rich_rpt"/>
</dbReference>
<name>A0A498K6B7_MALDO</name>
<keyword evidence="2" id="KW-0812">Transmembrane</keyword>
<organism evidence="8 9">
    <name type="scientific">Malus domestica</name>
    <name type="common">Apple</name>
    <name type="synonym">Pyrus malus</name>
    <dbReference type="NCBI Taxonomy" id="3750"/>
    <lineage>
        <taxon>Eukaryota</taxon>
        <taxon>Viridiplantae</taxon>
        <taxon>Streptophyta</taxon>
        <taxon>Embryophyta</taxon>
        <taxon>Tracheophyta</taxon>
        <taxon>Spermatophyta</taxon>
        <taxon>Magnoliopsida</taxon>
        <taxon>eudicotyledons</taxon>
        <taxon>Gunneridae</taxon>
        <taxon>Pentapetalae</taxon>
        <taxon>rosids</taxon>
        <taxon>fabids</taxon>
        <taxon>Rosales</taxon>
        <taxon>Rosaceae</taxon>
        <taxon>Amygdaloideae</taxon>
        <taxon>Maleae</taxon>
        <taxon>Malus</taxon>
    </lineage>
</organism>
<keyword evidence="5" id="KW-0472">Membrane</keyword>
<evidence type="ECO:0000256" key="4">
    <source>
        <dbReference type="ARBA" id="ARBA00022989"/>
    </source>
</evidence>
<dbReference type="GO" id="GO:0016020">
    <property type="term" value="C:membrane"/>
    <property type="evidence" value="ECO:0007669"/>
    <property type="project" value="UniProtKB-SubCell"/>
</dbReference>
<evidence type="ECO:0000256" key="7">
    <source>
        <dbReference type="ARBA" id="ARBA00023180"/>
    </source>
</evidence>
<keyword evidence="7" id="KW-0325">Glycoprotein</keyword>
<keyword evidence="6" id="KW-0675">Receptor</keyword>
<dbReference type="Gene3D" id="3.80.10.10">
    <property type="entry name" value="Ribonuclease Inhibitor"/>
    <property type="match status" value="1"/>
</dbReference>
<evidence type="ECO:0000313" key="9">
    <source>
        <dbReference type="Proteomes" id="UP000290289"/>
    </source>
</evidence>
<comment type="subcellular location">
    <subcellularLocation>
        <location evidence="1">Membrane</location>
        <topology evidence="1">Single-pass type I membrane protein</topology>
    </subcellularLocation>
</comment>
<protein>
    <recommendedName>
        <fullName evidence="10">Leucine-rich repeat-containing N-terminal plant-type domain-containing protein</fullName>
    </recommendedName>
</protein>
<dbReference type="EMBL" id="RDQH01000330">
    <property type="protein sequence ID" value="RXI01455.1"/>
    <property type="molecule type" value="Genomic_DNA"/>
</dbReference>
<dbReference type="PANTHER" id="PTHR48063:SF96">
    <property type="entry name" value="LEUCINE-RICH REPEAT-CONTAINING N-TERMINAL PLANT-TYPE DOMAIN-CONTAINING PROTEIN"/>
    <property type="match status" value="1"/>
</dbReference>